<dbReference type="Proteomes" id="UP001205601">
    <property type="component" value="Unassembled WGS sequence"/>
</dbReference>
<accession>A0ABT2NJB2</accession>
<dbReference type="SUPFAM" id="SSF53300">
    <property type="entry name" value="vWA-like"/>
    <property type="match status" value="1"/>
</dbReference>
<dbReference type="RefSeq" id="WP_261494436.1">
    <property type="nucleotide sequence ID" value="NZ_JAOCQF010000001.1"/>
</dbReference>
<dbReference type="EMBL" id="JAOCQF010000001">
    <property type="protein sequence ID" value="MCT8329013.1"/>
    <property type="molecule type" value="Genomic_DNA"/>
</dbReference>
<keyword evidence="3" id="KW-1185">Reference proteome</keyword>
<dbReference type="InterPro" id="IPR036465">
    <property type="entry name" value="vWFA_dom_sf"/>
</dbReference>
<sequence length="260" mass="28538">MRLAALLFLILTAAPLRAEEVDLELLLLVDVSRSMSPEELEIQRQGYARALTSDAVAAALGRSLSGHIALAYVEWAGEHRQTVLQDWTLIAGRDDLAAFAAALLRAPSVTQSRTSIASALRFGAFLMDANAHEGLRRVIDISGDGPNNQGGLVTEARDEVLAEGITINGLPLMTRDPQGARWRLEDLDVYYSRCVIGGPGAFVVPVTEWRDFTDAVTRKLVLEIAGVWPERLFPAQTAAPYDCRIGEKIWQDNRDLFDLP</sequence>
<reference evidence="3" key="1">
    <citation type="submission" date="2023-07" db="EMBL/GenBank/DDBJ databases">
        <title>Defluviimonas sediminis sp. nov., isolated from mangrove sediment.</title>
        <authorList>
            <person name="Liu L."/>
            <person name="Li J."/>
            <person name="Huang Y."/>
            <person name="Pan J."/>
            <person name="Li M."/>
        </authorList>
    </citation>
    <scope>NUCLEOTIDE SEQUENCE [LARGE SCALE GENOMIC DNA]</scope>
    <source>
        <strain evidence="3">FT324</strain>
    </source>
</reference>
<protein>
    <submittedName>
        <fullName evidence="2">DUF1194 domain-containing protein</fullName>
    </submittedName>
</protein>
<feature type="signal peptide" evidence="1">
    <location>
        <begin position="1"/>
        <end position="18"/>
    </location>
</feature>
<dbReference type="Gene3D" id="3.40.50.410">
    <property type="entry name" value="von Willebrand factor, type A domain"/>
    <property type="match status" value="1"/>
</dbReference>
<dbReference type="Pfam" id="PF06707">
    <property type="entry name" value="DUF1194"/>
    <property type="match status" value="1"/>
</dbReference>
<evidence type="ECO:0000313" key="2">
    <source>
        <dbReference type="EMBL" id="MCT8329013.1"/>
    </source>
</evidence>
<evidence type="ECO:0000313" key="3">
    <source>
        <dbReference type="Proteomes" id="UP001205601"/>
    </source>
</evidence>
<proteinExistence type="predicted"/>
<evidence type="ECO:0000256" key="1">
    <source>
        <dbReference type="SAM" id="SignalP"/>
    </source>
</evidence>
<dbReference type="InterPro" id="IPR010607">
    <property type="entry name" value="DUF1194"/>
</dbReference>
<organism evidence="2 3">
    <name type="scientific">Albidovulum sediminis</name>
    <dbReference type="NCBI Taxonomy" id="3066345"/>
    <lineage>
        <taxon>Bacteria</taxon>
        <taxon>Pseudomonadati</taxon>
        <taxon>Pseudomonadota</taxon>
        <taxon>Alphaproteobacteria</taxon>
        <taxon>Rhodobacterales</taxon>
        <taxon>Paracoccaceae</taxon>
        <taxon>Albidovulum</taxon>
    </lineage>
</organism>
<comment type="caution">
    <text evidence="2">The sequence shown here is derived from an EMBL/GenBank/DDBJ whole genome shotgun (WGS) entry which is preliminary data.</text>
</comment>
<gene>
    <name evidence="2" type="ORF">N5I32_05755</name>
</gene>
<feature type="chain" id="PRO_5045602936" evidence="1">
    <location>
        <begin position="19"/>
        <end position="260"/>
    </location>
</feature>
<keyword evidence="1" id="KW-0732">Signal</keyword>
<name>A0ABT2NJB2_9RHOB</name>